<dbReference type="PANTHER" id="PTHR10855">
    <property type="entry name" value="26S PROTEASOME NON-ATPASE REGULATORY SUBUNIT 12/COP9 SIGNALOSOME COMPLEX SUBUNIT 4"/>
    <property type="match status" value="1"/>
</dbReference>
<keyword evidence="6" id="KW-0736">Signalosome</keyword>
<dbReference type="InterPro" id="IPR036390">
    <property type="entry name" value="WH_DNA-bd_sf"/>
</dbReference>
<dbReference type="Pfam" id="PF22241">
    <property type="entry name" value="PSMD12-CSN4_N"/>
    <property type="match status" value="1"/>
</dbReference>
<sequence length="422" mass="48213">MATEMRQELAQLMNSSGSHKDLAAKYRQILEKAIQFTDADQLESLKAFVEAMVNENVSLVISRQLLTDFCTHLPNLPDATAKAVYHFTLEKIQPRVISFEEQVASIRQHLATIYEKEGDWRNAAQVLVGIPLETGQKQYNVDYKLDTYLKIARLYLEDDDPVQAEAYINRASLLQNESSNEQLQIHYKVCYARVLDFRRKFIEAAQRYNELSYKSIVHESERLEALKHALNCTILASAGQQRSRMLATLFKDERCQQLAAYGILEKMYLDRIIRGNQLQEFAAMLMPHQKATTADGEWRQRASHSLISCLVGSSILDRAVIEHNLLSASKLYNNITFEELGALLEIPPAKAEKIASQMITEGRMNGFIDQIDGIVHFETREPLPTWDKQIQSLCFQVNNLLEKIRQAAPEWAAQAMEAQMTQ</sequence>
<dbReference type="GO" id="GO:0008021">
    <property type="term" value="C:synaptic vesicle"/>
    <property type="evidence" value="ECO:0007669"/>
    <property type="project" value="UniProtKB-SubCell"/>
</dbReference>
<proteinExistence type="inferred from homology"/>
<evidence type="ECO:0000256" key="1">
    <source>
        <dbReference type="ARBA" id="ARBA00004123"/>
    </source>
</evidence>
<evidence type="ECO:0000313" key="9">
    <source>
        <dbReference type="Ensembl" id="ENSATEP00000010564.2"/>
    </source>
</evidence>
<evidence type="ECO:0000256" key="4">
    <source>
        <dbReference type="ARBA" id="ARBA00014881"/>
    </source>
</evidence>
<keyword evidence="10" id="KW-1185">Reference proteome</keyword>
<comment type="subcellular location">
    <subcellularLocation>
        <location evidence="2">Cytoplasmic vesicle</location>
        <location evidence="2">Secretory vesicle</location>
        <location evidence="2">Synaptic vesicle</location>
    </subcellularLocation>
    <subcellularLocation>
        <location evidence="1">Nucleus</location>
    </subcellularLocation>
</comment>
<dbReference type="SUPFAM" id="SSF46785">
    <property type="entry name" value="Winged helix' DNA-binding domain"/>
    <property type="match status" value="1"/>
</dbReference>
<dbReference type="InterPro" id="IPR054559">
    <property type="entry name" value="PSMD12-CSN4-like_N"/>
</dbReference>
<dbReference type="InterPro" id="IPR036388">
    <property type="entry name" value="WH-like_DNA-bd_sf"/>
</dbReference>
<dbReference type="FunCoup" id="A0A3Q1HT89">
    <property type="interactions" value="2078"/>
</dbReference>
<evidence type="ECO:0000256" key="2">
    <source>
        <dbReference type="ARBA" id="ARBA00004234"/>
    </source>
</evidence>
<organism evidence="9 10">
    <name type="scientific">Anabas testudineus</name>
    <name type="common">Climbing perch</name>
    <name type="synonym">Anthias testudineus</name>
    <dbReference type="NCBI Taxonomy" id="64144"/>
    <lineage>
        <taxon>Eukaryota</taxon>
        <taxon>Metazoa</taxon>
        <taxon>Chordata</taxon>
        <taxon>Craniata</taxon>
        <taxon>Vertebrata</taxon>
        <taxon>Euteleostomi</taxon>
        <taxon>Actinopterygii</taxon>
        <taxon>Neopterygii</taxon>
        <taxon>Teleostei</taxon>
        <taxon>Neoteleostei</taxon>
        <taxon>Acanthomorphata</taxon>
        <taxon>Anabantaria</taxon>
        <taxon>Anabantiformes</taxon>
        <taxon>Anabantoidei</taxon>
        <taxon>Anabantidae</taxon>
        <taxon>Anabas</taxon>
    </lineage>
</organism>
<dbReference type="InParanoid" id="A0A3Q1HT89"/>
<accession>A0A3Q1HT89</accession>
<dbReference type="GeneTree" id="ENSGT00940000153510"/>
<dbReference type="Ensembl" id="ENSATET00000010747.3">
    <property type="protein sequence ID" value="ENSATEP00000010564.2"/>
    <property type="gene ID" value="ENSATEG00000007411.3"/>
</dbReference>
<reference evidence="9" key="3">
    <citation type="submission" date="2025-09" db="UniProtKB">
        <authorList>
            <consortium name="Ensembl"/>
        </authorList>
    </citation>
    <scope>IDENTIFICATION</scope>
</reference>
<evidence type="ECO:0000256" key="3">
    <source>
        <dbReference type="ARBA" id="ARBA00010417"/>
    </source>
</evidence>
<dbReference type="STRING" id="64144.ENSATEP00000010564"/>
<keyword evidence="5" id="KW-0963">Cytoplasm</keyword>
<dbReference type="GO" id="GO:0005829">
    <property type="term" value="C:cytosol"/>
    <property type="evidence" value="ECO:0007669"/>
    <property type="project" value="TreeGrafter"/>
</dbReference>
<dbReference type="Pfam" id="PF01399">
    <property type="entry name" value="PCI"/>
    <property type="match status" value="1"/>
</dbReference>
<dbReference type="PANTHER" id="PTHR10855:SF2">
    <property type="entry name" value="COP9 SIGNALOSOME COMPLEX SUBUNIT 4"/>
    <property type="match status" value="1"/>
</dbReference>
<comment type="similarity">
    <text evidence="3">Belongs to the CSN4 family.</text>
</comment>
<keyword evidence="7" id="KW-0539">Nucleus</keyword>
<dbReference type="InterPro" id="IPR040134">
    <property type="entry name" value="PSMD12/CSN4"/>
</dbReference>
<evidence type="ECO:0000256" key="5">
    <source>
        <dbReference type="ARBA" id="ARBA00022490"/>
    </source>
</evidence>
<dbReference type="PROSITE" id="PS50250">
    <property type="entry name" value="PCI"/>
    <property type="match status" value="1"/>
</dbReference>
<dbReference type="GO" id="GO:0008180">
    <property type="term" value="C:COP9 signalosome"/>
    <property type="evidence" value="ECO:0007669"/>
    <property type="project" value="UniProtKB-KW"/>
</dbReference>
<feature type="domain" description="PCI" evidence="8">
    <location>
        <begin position="197"/>
        <end position="382"/>
    </location>
</feature>
<dbReference type="Proteomes" id="UP000265040">
    <property type="component" value="Chromosome 12"/>
</dbReference>
<reference evidence="9" key="1">
    <citation type="submission" date="2021-04" db="EMBL/GenBank/DDBJ databases">
        <authorList>
            <consortium name="Wellcome Sanger Institute Data Sharing"/>
        </authorList>
    </citation>
    <scope>NUCLEOTIDE SEQUENCE [LARGE SCALE GENOMIC DNA]</scope>
</reference>
<dbReference type="Pfam" id="PF18420">
    <property type="entry name" value="CSN4_RPN5_eIF3a"/>
    <property type="match status" value="1"/>
</dbReference>
<dbReference type="SMART" id="SM00088">
    <property type="entry name" value="PINT"/>
    <property type="match status" value="1"/>
</dbReference>
<dbReference type="FunFam" id="1.10.10.10:FF:000130">
    <property type="entry name" value="COP9 signalosome complex subunit 4"/>
    <property type="match status" value="1"/>
</dbReference>
<dbReference type="InterPro" id="IPR041406">
    <property type="entry name" value="CSN4_HTH"/>
</dbReference>
<dbReference type="AlphaFoldDB" id="A0A3Q1HT89"/>
<dbReference type="Gene3D" id="1.10.10.10">
    <property type="entry name" value="Winged helix-like DNA-binding domain superfamily/Winged helix DNA-binding domain"/>
    <property type="match status" value="1"/>
</dbReference>
<protein>
    <recommendedName>
        <fullName evidence="4">COP9 signalosome complex subunit 4</fullName>
    </recommendedName>
</protein>
<evidence type="ECO:0000256" key="7">
    <source>
        <dbReference type="ARBA" id="ARBA00023242"/>
    </source>
</evidence>
<evidence type="ECO:0000259" key="8">
    <source>
        <dbReference type="PROSITE" id="PS50250"/>
    </source>
</evidence>
<evidence type="ECO:0000256" key="6">
    <source>
        <dbReference type="ARBA" id="ARBA00022790"/>
    </source>
</evidence>
<reference evidence="9" key="2">
    <citation type="submission" date="2025-08" db="UniProtKB">
        <authorList>
            <consortium name="Ensembl"/>
        </authorList>
    </citation>
    <scope>IDENTIFICATION</scope>
</reference>
<evidence type="ECO:0000313" key="10">
    <source>
        <dbReference type="Proteomes" id="UP000265040"/>
    </source>
</evidence>
<gene>
    <name evidence="9" type="primary">COPS4</name>
</gene>
<name>A0A3Q1HT89_ANATE</name>
<dbReference type="OrthoDB" id="295656at2759"/>
<dbReference type="InterPro" id="IPR000717">
    <property type="entry name" value="PCI_dom"/>
</dbReference>